<keyword evidence="3" id="KW-0812">Transmembrane</keyword>
<evidence type="ECO:0000256" key="4">
    <source>
        <dbReference type="ARBA" id="ARBA00022989"/>
    </source>
</evidence>
<keyword evidence="6" id="KW-0614">Plasmid</keyword>
<dbReference type="RefSeq" id="WP_331375469.1">
    <property type="nucleotide sequence ID" value="NZ_CP133151.1"/>
</dbReference>
<dbReference type="Pfam" id="PF03743">
    <property type="entry name" value="TrbI"/>
    <property type="match status" value="1"/>
</dbReference>
<dbReference type="EMBL" id="CP133151">
    <property type="protein sequence ID" value="WVT06405.1"/>
    <property type="molecule type" value="Genomic_DNA"/>
</dbReference>
<protein>
    <submittedName>
        <fullName evidence="6">TrbI/VirB10 family protein</fullName>
    </submittedName>
</protein>
<reference evidence="6" key="1">
    <citation type="submission" date="2023-08" db="EMBL/GenBank/DDBJ databases">
        <title>Complete genome sequence of Sinorhizobium chiapanecum ITTG S70 isolated from Acaciella angustissima nodules in Chiapas-Mexico.</title>
        <authorList>
            <person name="Rincon-Rosales R."/>
            <person name="Rogel M.A."/>
            <person name="Rincon-Medina C.I."/>
            <person name="Guerrero G."/>
            <person name="Manzano-Gomez L.A."/>
            <person name="Lopez-Lopez A."/>
            <person name="Rincon Molina F.A."/>
            <person name="Martinez-Romero E."/>
        </authorList>
    </citation>
    <scope>NUCLEOTIDE SEQUENCE</scope>
    <source>
        <strain evidence="6">ITTG S70</strain>
        <plasmid evidence="6">pSchITTGS70c</plasmid>
    </source>
</reference>
<organism evidence="6 7">
    <name type="scientific">Sinorhizobium chiapasense</name>
    <dbReference type="NCBI Taxonomy" id="501572"/>
    <lineage>
        <taxon>Bacteria</taxon>
        <taxon>Pseudomonadati</taxon>
        <taxon>Pseudomonadota</taxon>
        <taxon>Alphaproteobacteria</taxon>
        <taxon>Hyphomicrobiales</taxon>
        <taxon>Rhizobiaceae</taxon>
        <taxon>Sinorhizobium/Ensifer group</taxon>
        <taxon>Sinorhizobium</taxon>
    </lineage>
</organism>
<keyword evidence="7" id="KW-1185">Reference proteome</keyword>
<geneLocation type="plasmid" evidence="6 7">
    <name>pSchITTGS70c</name>
</geneLocation>
<dbReference type="InterPro" id="IPR005498">
    <property type="entry name" value="T4SS_VirB10/TraB/TrbI"/>
</dbReference>
<comment type="similarity">
    <text evidence="2">Belongs to the TrbI/VirB10 family.</text>
</comment>
<proteinExistence type="inferred from homology"/>
<accession>A0ABZ2BIR2</accession>
<keyword evidence="5" id="KW-0472">Membrane</keyword>
<sequence>MRSLDGGRILIPEGTRYVGEYKSSLGRGQNRILVAWSWIIRSDGLSVEIASPGADRRAGLTGKIDTISGERFGSAIMLSVMGGAAEYAPHLAIPPAPVQF</sequence>
<evidence type="ECO:0000256" key="1">
    <source>
        <dbReference type="ARBA" id="ARBA00004167"/>
    </source>
</evidence>
<dbReference type="InterPro" id="IPR042217">
    <property type="entry name" value="T4SS_VirB10/TrbI"/>
</dbReference>
<keyword evidence="4" id="KW-1133">Transmembrane helix</keyword>
<evidence type="ECO:0000256" key="2">
    <source>
        <dbReference type="ARBA" id="ARBA00010265"/>
    </source>
</evidence>
<comment type="subcellular location">
    <subcellularLocation>
        <location evidence="1">Membrane</location>
        <topology evidence="1">Single-pass membrane protein</topology>
    </subcellularLocation>
</comment>
<evidence type="ECO:0000256" key="5">
    <source>
        <dbReference type="ARBA" id="ARBA00023136"/>
    </source>
</evidence>
<dbReference type="Gene3D" id="2.40.128.260">
    <property type="entry name" value="Type IV secretion system, VirB10/TraB/TrbI"/>
    <property type="match status" value="1"/>
</dbReference>
<name>A0ABZ2BIR2_9HYPH</name>
<evidence type="ECO:0000313" key="6">
    <source>
        <dbReference type="EMBL" id="WVT06405.1"/>
    </source>
</evidence>
<dbReference type="CDD" id="cd16429">
    <property type="entry name" value="VirB10"/>
    <property type="match status" value="1"/>
</dbReference>
<evidence type="ECO:0000256" key="3">
    <source>
        <dbReference type="ARBA" id="ARBA00022692"/>
    </source>
</evidence>
<gene>
    <name evidence="6" type="ORF">RB548_23905</name>
</gene>
<evidence type="ECO:0000313" key="7">
    <source>
        <dbReference type="Proteomes" id="UP001432360"/>
    </source>
</evidence>
<dbReference type="Proteomes" id="UP001432360">
    <property type="component" value="Plasmid pSchITTGS70c"/>
</dbReference>